<dbReference type="GO" id="GO:0003729">
    <property type="term" value="F:mRNA binding"/>
    <property type="evidence" value="ECO:0007669"/>
    <property type="project" value="TreeGrafter"/>
</dbReference>
<dbReference type="NCBIfam" id="TIGR00756">
    <property type="entry name" value="PPR"/>
    <property type="match status" value="6"/>
</dbReference>
<feature type="repeat" description="PPR" evidence="2">
    <location>
        <begin position="351"/>
        <end position="385"/>
    </location>
</feature>
<comment type="caution">
    <text evidence="3">The sequence shown here is derived from an EMBL/GenBank/DDBJ whole genome shotgun (WGS) entry which is preliminary data.</text>
</comment>
<feature type="repeat" description="PPR" evidence="2">
    <location>
        <begin position="386"/>
        <end position="420"/>
    </location>
</feature>
<protein>
    <recommendedName>
        <fullName evidence="5">Pentacotripeptide-repeat region of PRORP domain-containing protein</fullName>
    </recommendedName>
</protein>
<dbReference type="Pfam" id="PF01535">
    <property type="entry name" value="PPR"/>
    <property type="match status" value="1"/>
</dbReference>
<evidence type="ECO:0008006" key="5">
    <source>
        <dbReference type="Google" id="ProtNLM"/>
    </source>
</evidence>
<evidence type="ECO:0000313" key="3">
    <source>
        <dbReference type="EMBL" id="THG08704.1"/>
    </source>
</evidence>
<name>A0A4S4E029_CAMSN</name>
<feature type="repeat" description="PPR" evidence="2">
    <location>
        <begin position="246"/>
        <end position="280"/>
    </location>
</feature>
<reference evidence="3 4" key="1">
    <citation type="journal article" date="2018" name="Proc. Natl. Acad. Sci. U.S.A.">
        <title>Draft genome sequence of Camellia sinensis var. sinensis provides insights into the evolution of the tea genome and tea quality.</title>
        <authorList>
            <person name="Wei C."/>
            <person name="Yang H."/>
            <person name="Wang S."/>
            <person name="Zhao J."/>
            <person name="Liu C."/>
            <person name="Gao L."/>
            <person name="Xia E."/>
            <person name="Lu Y."/>
            <person name="Tai Y."/>
            <person name="She G."/>
            <person name="Sun J."/>
            <person name="Cao H."/>
            <person name="Tong W."/>
            <person name="Gao Q."/>
            <person name="Li Y."/>
            <person name="Deng W."/>
            <person name="Jiang X."/>
            <person name="Wang W."/>
            <person name="Chen Q."/>
            <person name="Zhang S."/>
            <person name="Li H."/>
            <person name="Wu J."/>
            <person name="Wang P."/>
            <person name="Li P."/>
            <person name="Shi C."/>
            <person name="Zheng F."/>
            <person name="Jian J."/>
            <person name="Huang B."/>
            <person name="Shan D."/>
            <person name="Shi M."/>
            <person name="Fang C."/>
            <person name="Yue Y."/>
            <person name="Li F."/>
            <person name="Li D."/>
            <person name="Wei S."/>
            <person name="Han B."/>
            <person name="Jiang C."/>
            <person name="Yin Y."/>
            <person name="Xia T."/>
            <person name="Zhang Z."/>
            <person name="Bennetzen J.L."/>
            <person name="Zhao S."/>
            <person name="Wan X."/>
        </authorList>
    </citation>
    <scope>NUCLEOTIDE SEQUENCE [LARGE SCALE GENOMIC DNA]</scope>
    <source>
        <strain evidence="4">cv. Shuchazao</strain>
        <tissue evidence="3">Leaf</tissue>
    </source>
</reference>
<dbReference type="Pfam" id="PF12854">
    <property type="entry name" value="PPR_1"/>
    <property type="match status" value="1"/>
</dbReference>
<keyword evidence="1" id="KW-0677">Repeat</keyword>
<evidence type="ECO:0000313" key="4">
    <source>
        <dbReference type="Proteomes" id="UP000306102"/>
    </source>
</evidence>
<dbReference type="Gene3D" id="1.25.40.10">
    <property type="entry name" value="Tetratricopeptide repeat domain"/>
    <property type="match status" value="4"/>
</dbReference>
<dbReference type="PANTHER" id="PTHR47932">
    <property type="entry name" value="ATPASE EXPRESSION PROTEIN 3"/>
    <property type="match status" value="1"/>
</dbReference>
<dbReference type="InterPro" id="IPR011990">
    <property type="entry name" value="TPR-like_helical_dom_sf"/>
</dbReference>
<sequence length="455" mass="51032">MVASGKRRDFEIVPNIVACNASLYSPVEMGRLGEAKVNINSLIDTLYKADRVDEAWAMFCRMRKMRKMLYPDNITLCTLLLGVAKDGRIEDAFKIAKSFVQQVRNQTDNSVWRDLIEGILCDAEIVQSISLVERLIVDGLCRNDSVLIPLIKVMCKHKKALDAHELFVKFTSSFGIQPTLEAYYVLIVGFLDVHLTKMAWGLFKEMKTVGFAPDVFTYSLLLDDLGKSGRVNEIFAQRGIGDFNPTPCTYGPLIDGLLKLGNLDEARSFFDEMVDYRCKPNCAIYNILINGFGKGGDVETACELFNRMVKEGIRPDLKSYTILVDCLCLVGKVDDAVHYFEELKSTGIDPDLISYNLMINGLGRSRRIEEALSLFNEMQSRGIIPNLYTYNSLILNLGIVGMIEEAGKMYEELLLKGLEPNVFTYNALIRGYAVYEKMMLGGCSPNTGTFAQLSN</sequence>
<evidence type="ECO:0000256" key="2">
    <source>
        <dbReference type="PROSITE-ProRule" id="PRU00708"/>
    </source>
</evidence>
<gene>
    <name evidence="3" type="ORF">TEA_008450</name>
</gene>
<dbReference type="SUPFAM" id="SSF81901">
    <property type="entry name" value="HCP-like"/>
    <property type="match status" value="1"/>
</dbReference>
<accession>A0A4S4E029</accession>
<keyword evidence="4" id="KW-1185">Reference proteome</keyword>
<dbReference type="InterPro" id="IPR002885">
    <property type="entry name" value="PPR_rpt"/>
</dbReference>
<dbReference type="PANTHER" id="PTHR47932:SF2">
    <property type="entry name" value="OS10G0484300 PROTEIN"/>
    <property type="match status" value="1"/>
</dbReference>
<dbReference type="PROSITE" id="PS51375">
    <property type="entry name" value="PPR"/>
    <property type="match status" value="5"/>
</dbReference>
<dbReference type="EMBL" id="SDRB02009134">
    <property type="protein sequence ID" value="THG08704.1"/>
    <property type="molecule type" value="Genomic_DNA"/>
</dbReference>
<feature type="repeat" description="PPR" evidence="2">
    <location>
        <begin position="316"/>
        <end position="350"/>
    </location>
</feature>
<proteinExistence type="predicted"/>
<evidence type="ECO:0000256" key="1">
    <source>
        <dbReference type="ARBA" id="ARBA00022737"/>
    </source>
</evidence>
<dbReference type="Pfam" id="PF13041">
    <property type="entry name" value="PPR_2"/>
    <property type="match status" value="3"/>
</dbReference>
<organism evidence="3 4">
    <name type="scientific">Camellia sinensis var. sinensis</name>
    <name type="common">China tea</name>
    <dbReference type="NCBI Taxonomy" id="542762"/>
    <lineage>
        <taxon>Eukaryota</taxon>
        <taxon>Viridiplantae</taxon>
        <taxon>Streptophyta</taxon>
        <taxon>Embryophyta</taxon>
        <taxon>Tracheophyta</taxon>
        <taxon>Spermatophyta</taxon>
        <taxon>Magnoliopsida</taxon>
        <taxon>eudicotyledons</taxon>
        <taxon>Gunneridae</taxon>
        <taxon>Pentapetalae</taxon>
        <taxon>asterids</taxon>
        <taxon>Ericales</taxon>
        <taxon>Theaceae</taxon>
        <taxon>Camellia</taxon>
    </lineage>
</organism>
<dbReference type="AlphaFoldDB" id="A0A4S4E029"/>
<dbReference type="Proteomes" id="UP000306102">
    <property type="component" value="Unassembled WGS sequence"/>
</dbReference>
<feature type="repeat" description="PPR" evidence="2">
    <location>
        <begin position="281"/>
        <end position="315"/>
    </location>
</feature>